<dbReference type="GO" id="GO:0006152">
    <property type="term" value="P:purine nucleoside catabolic process"/>
    <property type="evidence" value="ECO:0007669"/>
    <property type="project" value="TreeGrafter"/>
</dbReference>
<dbReference type="Gene3D" id="3.90.245.10">
    <property type="entry name" value="Ribonucleoside hydrolase-like"/>
    <property type="match status" value="1"/>
</dbReference>
<keyword evidence="1 4" id="KW-0378">Hydrolase</keyword>
<dbReference type="OrthoDB" id="9797882at2"/>
<organism evidence="4 5">
    <name type="scientific">Lactobacillus kullabergensis</name>
    <dbReference type="NCBI Taxonomy" id="1218493"/>
    <lineage>
        <taxon>Bacteria</taxon>
        <taxon>Bacillati</taxon>
        <taxon>Bacillota</taxon>
        <taxon>Bacilli</taxon>
        <taxon>Lactobacillales</taxon>
        <taxon>Lactobacillaceae</taxon>
        <taxon>Lactobacillus</taxon>
    </lineage>
</organism>
<proteinExistence type="predicted"/>
<comment type="caution">
    <text evidence="4">The sequence shown here is derived from an EMBL/GenBank/DDBJ whole genome shotgun (WGS) entry which is preliminary data.</text>
</comment>
<dbReference type="HOGENOM" id="CLU_057937_0_0_9"/>
<dbReference type="InterPro" id="IPR023186">
    <property type="entry name" value="IUNH"/>
</dbReference>
<dbReference type="InterPro" id="IPR001910">
    <property type="entry name" value="Inosine/uridine_hydrolase_dom"/>
</dbReference>
<keyword evidence="2" id="KW-0326">Glycosidase</keyword>
<dbReference type="InterPro" id="IPR036452">
    <property type="entry name" value="Ribo_hydro-like"/>
</dbReference>
<dbReference type="PANTHER" id="PTHR12304">
    <property type="entry name" value="INOSINE-URIDINE PREFERRING NUCLEOSIDE HYDROLASE"/>
    <property type="match status" value="1"/>
</dbReference>
<evidence type="ECO:0000259" key="3">
    <source>
        <dbReference type="Pfam" id="PF01156"/>
    </source>
</evidence>
<dbReference type="Pfam" id="PF01156">
    <property type="entry name" value="IU_nuc_hydro"/>
    <property type="match status" value="1"/>
</dbReference>
<dbReference type="STRING" id="1218493.JF76_16060"/>
<dbReference type="CDD" id="cd02647">
    <property type="entry name" value="nuc_hydro_TvIAG"/>
    <property type="match status" value="1"/>
</dbReference>
<gene>
    <name evidence="4" type="primary">iunH2</name>
    <name evidence="4" type="ORF">JF76_16060</name>
</gene>
<evidence type="ECO:0000313" key="4">
    <source>
        <dbReference type="EMBL" id="KJY54581.1"/>
    </source>
</evidence>
<dbReference type="Proteomes" id="UP000033533">
    <property type="component" value="Unassembled WGS sequence"/>
</dbReference>
<evidence type="ECO:0000313" key="5">
    <source>
        <dbReference type="Proteomes" id="UP000033533"/>
    </source>
</evidence>
<dbReference type="RefSeq" id="WP_045928583.1">
    <property type="nucleotide sequence ID" value="NZ_JBHSZS010000026.1"/>
</dbReference>
<evidence type="ECO:0000256" key="2">
    <source>
        <dbReference type="ARBA" id="ARBA00023295"/>
    </source>
</evidence>
<dbReference type="PATRIC" id="fig|1218493.3.peg.1680"/>
<feature type="domain" description="Inosine/uridine-preferring nucleoside hydrolase" evidence="3">
    <location>
        <begin position="4"/>
        <end position="301"/>
    </location>
</feature>
<evidence type="ECO:0000256" key="1">
    <source>
        <dbReference type="ARBA" id="ARBA00022801"/>
    </source>
</evidence>
<accession>A0A0F4LAJ0</accession>
<sequence length="312" mass="34954">MKEIYFNHDGNIDDLVSYLLLLQAPEIKLLGVGAIDADGYVDPAVEVCRKMTDRFNLRGDQLEIAKSDSRAVNQFPEAWRKAAYSFNYLPLLNESGKMITKMAAKPAHLDMVEKILAAKQPVTLVMTGPLTDLARALDTNPQIADKIERLYWMGGSLDGHGNVVQVNVDGTQEWNAFWDPFAVDRVLKSNIPMQIIGLESSEELPLTDELRMHWASMRAHPAVDLVAQGYCLLVNPPIPSSQLYFWDVLTTISALYPEVVLATEKHRVKVVTQGLAAGRMEDDPNGREITLVTKANKDLFFKKFDELLLRGK</sequence>
<protein>
    <submittedName>
        <fullName evidence="4">Inosine-uridine preferring nucleoside hydrolase</fullName>
    </submittedName>
</protein>
<dbReference type="PANTHER" id="PTHR12304:SF46">
    <property type="entry name" value="INOSINE-ADENOSINE-GUANOSINE-NUCLEOSIDE HYDROLASE"/>
    <property type="match status" value="1"/>
</dbReference>
<reference evidence="4 5" key="1">
    <citation type="submission" date="2014-12" db="EMBL/GenBank/DDBJ databases">
        <title>Comparative genomics of the lactic acid bacteria isolated from the honey bee gut.</title>
        <authorList>
            <person name="Ellegaard K.M."/>
            <person name="Tamarit D."/>
            <person name="Javelind E."/>
            <person name="Olofsson T."/>
            <person name="Andersson S.G."/>
            <person name="Vasquez A."/>
        </authorList>
    </citation>
    <scope>NUCLEOTIDE SEQUENCE [LARGE SCALE GENOMIC DNA]</scope>
    <source>
        <strain evidence="4 5">Biut2</strain>
    </source>
</reference>
<dbReference type="GO" id="GO:0008477">
    <property type="term" value="F:purine nucleosidase activity"/>
    <property type="evidence" value="ECO:0007669"/>
    <property type="project" value="TreeGrafter"/>
</dbReference>
<name>A0A0F4LAJ0_9LACO</name>
<dbReference type="EMBL" id="JXBY01000025">
    <property type="protein sequence ID" value="KJY54581.1"/>
    <property type="molecule type" value="Genomic_DNA"/>
</dbReference>
<dbReference type="AlphaFoldDB" id="A0A0F4LAJ0"/>
<dbReference type="GO" id="GO:0005829">
    <property type="term" value="C:cytosol"/>
    <property type="evidence" value="ECO:0007669"/>
    <property type="project" value="TreeGrafter"/>
</dbReference>
<dbReference type="SUPFAM" id="SSF53590">
    <property type="entry name" value="Nucleoside hydrolase"/>
    <property type="match status" value="1"/>
</dbReference>